<dbReference type="InterPro" id="IPR000182">
    <property type="entry name" value="GNAT_dom"/>
</dbReference>
<gene>
    <name evidence="2" type="ORF">SAMN05421743_103328</name>
</gene>
<name>A0A1H3ZQ65_9BACI</name>
<dbReference type="STRING" id="571932.SAMN05421743_103328"/>
<dbReference type="InterPro" id="IPR016181">
    <property type="entry name" value="Acyl_CoA_acyltransferase"/>
</dbReference>
<proteinExistence type="predicted"/>
<keyword evidence="3" id="KW-1185">Reference proteome</keyword>
<dbReference type="RefSeq" id="WP_093043318.1">
    <property type="nucleotide sequence ID" value="NZ_FNQR01000003.1"/>
</dbReference>
<sequence>MQIYTERRLDVRSYEDEDMDFLAGMLSDPQMVRYIGEGTPKNKDEAKDFLQWIYRTYEHGEDMGFKVLVRKEDNVPVGHAGLVPRELDGAEEIEIGYWIARDYWGQGYATEAAKAFLDYGHYQLGIKRFIAIIQPANMASRHVAQKIGMHLEKRMVLAGQEVYVYAKD</sequence>
<reference evidence="3" key="1">
    <citation type="submission" date="2016-10" db="EMBL/GenBank/DDBJ databases">
        <authorList>
            <person name="Varghese N."/>
            <person name="Submissions S."/>
        </authorList>
    </citation>
    <scope>NUCLEOTIDE SEQUENCE [LARGE SCALE GENOMIC DNA]</scope>
    <source>
        <strain evidence="3">CCM7597</strain>
    </source>
</reference>
<dbReference type="Pfam" id="PF13302">
    <property type="entry name" value="Acetyltransf_3"/>
    <property type="match status" value="1"/>
</dbReference>
<dbReference type="EMBL" id="FNQR01000003">
    <property type="protein sequence ID" value="SEA25850.1"/>
    <property type="molecule type" value="Genomic_DNA"/>
</dbReference>
<dbReference type="PANTHER" id="PTHR43792:SF1">
    <property type="entry name" value="N-ACETYLTRANSFERASE DOMAIN-CONTAINING PROTEIN"/>
    <property type="match status" value="1"/>
</dbReference>
<evidence type="ECO:0000313" key="3">
    <source>
        <dbReference type="Proteomes" id="UP000198584"/>
    </source>
</evidence>
<organism evidence="2 3">
    <name type="scientific">Thalassobacillus cyri</name>
    <dbReference type="NCBI Taxonomy" id="571932"/>
    <lineage>
        <taxon>Bacteria</taxon>
        <taxon>Bacillati</taxon>
        <taxon>Bacillota</taxon>
        <taxon>Bacilli</taxon>
        <taxon>Bacillales</taxon>
        <taxon>Bacillaceae</taxon>
        <taxon>Thalassobacillus</taxon>
    </lineage>
</organism>
<dbReference type="GO" id="GO:0016747">
    <property type="term" value="F:acyltransferase activity, transferring groups other than amino-acyl groups"/>
    <property type="evidence" value="ECO:0007669"/>
    <property type="project" value="InterPro"/>
</dbReference>
<dbReference type="Gene3D" id="3.40.630.30">
    <property type="match status" value="1"/>
</dbReference>
<feature type="domain" description="N-acetyltransferase" evidence="1">
    <location>
        <begin position="9"/>
        <end position="168"/>
    </location>
</feature>
<dbReference type="PANTHER" id="PTHR43792">
    <property type="entry name" value="GNAT FAMILY, PUTATIVE (AFU_ORTHOLOGUE AFUA_3G00765)-RELATED-RELATED"/>
    <property type="match status" value="1"/>
</dbReference>
<dbReference type="InterPro" id="IPR051531">
    <property type="entry name" value="N-acetyltransferase"/>
</dbReference>
<evidence type="ECO:0000259" key="1">
    <source>
        <dbReference type="PROSITE" id="PS51186"/>
    </source>
</evidence>
<dbReference type="Proteomes" id="UP000198584">
    <property type="component" value="Unassembled WGS sequence"/>
</dbReference>
<dbReference type="OrthoDB" id="9798081at2"/>
<dbReference type="PROSITE" id="PS51186">
    <property type="entry name" value="GNAT"/>
    <property type="match status" value="1"/>
</dbReference>
<evidence type="ECO:0000313" key="2">
    <source>
        <dbReference type="EMBL" id="SEA25850.1"/>
    </source>
</evidence>
<accession>A0A1H3ZQ65</accession>
<dbReference type="SUPFAM" id="SSF55729">
    <property type="entry name" value="Acyl-CoA N-acyltransferases (Nat)"/>
    <property type="match status" value="1"/>
</dbReference>
<keyword evidence="2" id="KW-0808">Transferase</keyword>
<protein>
    <submittedName>
        <fullName evidence="2">Ribosomal-protein-alanine N-acetyltransferase</fullName>
    </submittedName>
</protein>
<dbReference type="AlphaFoldDB" id="A0A1H3ZQ65"/>